<evidence type="ECO:0000259" key="1">
    <source>
        <dbReference type="Pfam" id="PF20266"/>
    </source>
</evidence>
<dbReference type="AlphaFoldDB" id="A0A6J8BIP1"/>
<keyword evidence="3" id="KW-1185">Reference proteome</keyword>
<organism evidence="2 3">
    <name type="scientific">Mytilus coruscus</name>
    <name type="common">Sea mussel</name>
    <dbReference type="NCBI Taxonomy" id="42192"/>
    <lineage>
        <taxon>Eukaryota</taxon>
        <taxon>Metazoa</taxon>
        <taxon>Spiralia</taxon>
        <taxon>Lophotrochozoa</taxon>
        <taxon>Mollusca</taxon>
        <taxon>Bivalvia</taxon>
        <taxon>Autobranchia</taxon>
        <taxon>Pteriomorphia</taxon>
        <taxon>Mytilida</taxon>
        <taxon>Mytiloidea</taxon>
        <taxon>Mytilidae</taxon>
        <taxon>Mytilinae</taxon>
        <taxon>Mytilus</taxon>
    </lineage>
</organism>
<dbReference type="EMBL" id="CACVKT020003457">
    <property type="protein sequence ID" value="CAC5383878.1"/>
    <property type="molecule type" value="Genomic_DNA"/>
</dbReference>
<evidence type="ECO:0000313" key="3">
    <source>
        <dbReference type="Proteomes" id="UP000507470"/>
    </source>
</evidence>
<sequence length="333" mass="38480">MEFCECLSKSLDLLGYSQEMIEYRREQNKKLDDIYNKIFSTPVITSGGKAEGTALYFESDIDRLYVARRITCVEPSIRCSSPTIFHLDRYNCSPGYARLKVIQENSSFVRNQLELENGYVMNDFSIGNPNTMVDINGTIITKQDRIGPAERYGNDFSNYDFVVGLVCICPDLVEKWVKRERKYGWPGPNLVKQISSLEGHVVPVSNKDSMYPLSGWRICYTKAEIMLVHSFTESQTKLYMLLKLMAKSVLKPLCPAMTSYIMKNIVFWEIETNSSQNFSQTSLFDRLIDTILFLKQALESDYLESYMIAERNLFQGRITDNEQKTLLKIWMNL</sequence>
<dbReference type="SMART" id="SM01265">
    <property type="entry name" value="Mab-21"/>
    <property type="match status" value="1"/>
</dbReference>
<reference evidence="2 3" key="1">
    <citation type="submission" date="2020-06" db="EMBL/GenBank/DDBJ databases">
        <authorList>
            <person name="Li R."/>
            <person name="Bekaert M."/>
        </authorList>
    </citation>
    <scope>NUCLEOTIDE SEQUENCE [LARGE SCALE GENOMIC DNA]</scope>
    <source>
        <strain evidence="3">wild</strain>
    </source>
</reference>
<dbReference type="OrthoDB" id="6106722at2759"/>
<protein>
    <recommendedName>
        <fullName evidence="1">Mab-21-like HhH/H2TH-like domain-containing protein</fullName>
    </recommendedName>
</protein>
<gene>
    <name evidence="2" type="ORF">MCOR_19577</name>
</gene>
<dbReference type="PANTHER" id="PTHR10656">
    <property type="entry name" value="CELL FATE DETERMINING PROTEIN MAB21-RELATED"/>
    <property type="match status" value="1"/>
</dbReference>
<dbReference type="Gene3D" id="1.10.1410.40">
    <property type="match status" value="1"/>
</dbReference>
<name>A0A6J8BIP1_MYTCO</name>
<feature type="domain" description="Mab-21-like HhH/H2TH-like" evidence="1">
    <location>
        <begin position="237"/>
        <end position="326"/>
    </location>
</feature>
<evidence type="ECO:0000313" key="2">
    <source>
        <dbReference type="EMBL" id="CAC5383878.1"/>
    </source>
</evidence>
<dbReference type="Pfam" id="PF20266">
    <property type="entry name" value="Mab-21_C"/>
    <property type="match status" value="1"/>
</dbReference>
<proteinExistence type="predicted"/>
<dbReference type="InterPro" id="IPR046906">
    <property type="entry name" value="Mab-21_HhH/H2TH-like"/>
</dbReference>
<dbReference type="InterPro" id="IPR024810">
    <property type="entry name" value="MAB21L/cGLR"/>
</dbReference>
<dbReference type="Proteomes" id="UP000507470">
    <property type="component" value="Unassembled WGS sequence"/>
</dbReference>
<dbReference type="PANTHER" id="PTHR10656:SF69">
    <property type="entry name" value="MAB-21-LIKE HHH_H2TH-LIKE DOMAIN-CONTAINING PROTEIN"/>
    <property type="match status" value="1"/>
</dbReference>
<accession>A0A6J8BIP1</accession>